<dbReference type="GO" id="GO:0004888">
    <property type="term" value="F:transmembrane signaling receptor activity"/>
    <property type="evidence" value="ECO:0007669"/>
    <property type="project" value="InterPro"/>
</dbReference>
<evidence type="ECO:0000313" key="2">
    <source>
        <dbReference type="EMBL" id="PIC13016.1"/>
    </source>
</evidence>
<dbReference type="Proteomes" id="UP000230233">
    <property type="component" value="Chromosome X"/>
</dbReference>
<dbReference type="GO" id="GO:0042001">
    <property type="term" value="P:hermaphrodite somatic sex determination"/>
    <property type="evidence" value="ECO:0007669"/>
    <property type="project" value="InterPro"/>
</dbReference>
<keyword evidence="4" id="KW-1185">Reference proteome</keyword>
<dbReference type="EMBL" id="PDUG01000016">
    <property type="protein sequence ID" value="PIC13016.1"/>
    <property type="molecule type" value="Genomic_DNA"/>
</dbReference>
<dbReference type="AlphaFoldDB" id="A0A2G5SDP2"/>
<feature type="compositionally biased region" description="Basic and acidic residues" evidence="1">
    <location>
        <begin position="154"/>
        <end position="164"/>
    </location>
</feature>
<reference evidence="4" key="1">
    <citation type="submission" date="2017-10" db="EMBL/GenBank/DDBJ databases">
        <title>Rapid genome shrinkage in a self-fertile nematode reveals novel sperm competition proteins.</title>
        <authorList>
            <person name="Yin D."/>
            <person name="Schwarz E.M."/>
            <person name="Thomas C.G."/>
            <person name="Felde R.L."/>
            <person name="Korf I.F."/>
            <person name="Cutter A.D."/>
            <person name="Schartner C.M."/>
            <person name="Ralston E.J."/>
            <person name="Meyer B.J."/>
            <person name="Haag E.S."/>
        </authorList>
    </citation>
    <scope>NUCLEOTIDE SEQUENCE [LARGE SCALE GENOMIC DNA]</scope>
    <source>
        <strain evidence="4">JU1422</strain>
    </source>
</reference>
<proteinExistence type="predicted"/>
<dbReference type="InterPro" id="IPR032848">
    <property type="entry name" value="Ce-Tra-2"/>
</dbReference>
<accession>A0A2G5SDP2</accession>
<organism evidence="2 4">
    <name type="scientific">Caenorhabditis nigoni</name>
    <dbReference type="NCBI Taxonomy" id="1611254"/>
    <lineage>
        <taxon>Eukaryota</taxon>
        <taxon>Metazoa</taxon>
        <taxon>Ecdysozoa</taxon>
        <taxon>Nematoda</taxon>
        <taxon>Chromadorea</taxon>
        <taxon>Rhabditida</taxon>
        <taxon>Rhabditina</taxon>
        <taxon>Rhabditomorpha</taxon>
        <taxon>Rhabditoidea</taxon>
        <taxon>Rhabditidae</taxon>
        <taxon>Peloderinae</taxon>
        <taxon>Caenorhabditis</taxon>
    </lineage>
</organism>
<gene>
    <name evidence="3" type="primary">Cnig_chr_X.g25676</name>
    <name evidence="3" type="ORF">B9Z55_025676</name>
    <name evidence="2" type="ORF">B9Z55_028091</name>
</gene>
<protein>
    <submittedName>
        <fullName evidence="2">Uncharacterized protein</fullName>
    </submittedName>
</protein>
<dbReference type="PANTHER" id="PTHR39365">
    <property type="entry name" value="MX REGION OF TRA-2 RELATED-RELATED"/>
    <property type="match status" value="1"/>
</dbReference>
<feature type="compositionally biased region" description="Acidic residues" evidence="1">
    <location>
        <begin position="508"/>
        <end position="519"/>
    </location>
</feature>
<reference evidence="2" key="2">
    <citation type="journal article" date="2018" name="Science">
        <title>Rapid genome shrinkage in a self-fertile nematode reveals sperm competition proteins.</title>
        <authorList>
            <person name="Yin D."/>
            <person name="Schwarz E.M."/>
            <person name="Thomas C.G."/>
            <person name="Felde R.L."/>
            <person name="Korf I.F."/>
            <person name="Cutter A.D."/>
            <person name="Schartner C.M."/>
            <person name="Ralston E.J."/>
            <person name="Meyer B.J."/>
            <person name="Haag E.S."/>
        </authorList>
    </citation>
    <scope>NUCLEOTIDE SEQUENCE</scope>
    <source>
        <strain evidence="2">JU1422</strain>
    </source>
</reference>
<sequence>MTLVSEGISTDLAKAEPTNSMNAFAPNLPQIENDDTLFKKPLPPAYFKRYKASRQQKKRIRKREPKTIHLPLNINALLFLAKRARTEQPKLFPMKLGMICVIGNHSVSIPKVIIDQYKSYLDKVKLVKIQNAINNLIARSSGRVATEQEEKENEDVKNEAKLVENEEDDIEEEVEEDAEELQEEEDVDSDGEIDEELEAVIQELERKRLEKLKLECPAPVAKKEQVSEAAENPTEAQAAQGYWVPQPVPANSATIPLNGWDMSTASMFHSITINEKEFFSFVKLTVRLQLFYKCSKRRENPTPVGIIVDVGDYMTDDEKQSDGRFLVDTAEDILKQMGQMRKGETINADIFNRHFFLVKITVPDNANYVRMLSRCHERIPVLDPPIMMEMNENELVSPHTEPHPRADKYPPGFSYAMIEYCEDPFWMNPLIVQQSGIKAPTRPSDYDEQIRERYTVPPFDPEPEQVPGVSAIPIPQEAWDLHYARRDAFRREQAARAEAAENDNAGLDGEEDDDWTLID</sequence>
<feature type="region of interest" description="Disordered" evidence="1">
    <location>
        <begin position="494"/>
        <end position="519"/>
    </location>
</feature>
<comment type="caution">
    <text evidence="2">The sequence shown here is derived from an EMBL/GenBank/DDBJ whole genome shotgun (WGS) entry which is preliminary data.</text>
</comment>
<feature type="region of interest" description="Disordered" evidence="1">
    <location>
        <begin position="141"/>
        <end position="191"/>
    </location>
</feature>
<evidence type="ECO:0000313" key="3">
    <source>
        <dbReference type="EMBL" id="PIC20495.1"/>
    </source>
</evidence>
<dbReference type="EMBL" id="PDUG01000006">
    <property type="protein sequence ID" value="PIC20495.1"/>
    <property type="molecule type" value="Genomic_DNA"/>
</dbReference>
<evidence type="ECO:0000256" key="1">
    <source>
        <dbReference type="SAM" id="MobiDB-lite"/>
    </source>
</evidence>
<name>A0A2G5SDP2_9PELO</name>
<dbReference type="PANTHER" id="PTHR39365:SF3">
    <property type="entry name" value="MX REGION OF TRA-2 RELATED"/>
    <property type="match status" value="1"/>
</dbReference>
<dbReference type="STRING" id="1611254.A0A2G5SDP2"/>
<dbReference type="GO" id="GO:0040021">
    <property type="term" value="P:hermaphrodite germ-line sex determination"/>
    <property type="evidence" value="ECO:0007669"/>
    <property type="project" value="InterPro"/>
</dbReference>
<feature type="compositionally biased region" description="Acidic residues" evidence="1">
    <location>
        <begin position="165"/>
        <end position="191"/>
    </location>
</feature>
<dbReference type="OrthoDB" id="5890306at2759"/>
<evidence type="ECO:0000313" key="4">
    <source>
        <dbReference type="Proteomes" id="UP000230233"/>
    </source>
</evidence>